<evidence type="ECO:0008006" key="3">
    <source>
        <dbReference type="Google" id="ProtNLM"/>
    </source>
</evidence>
<reference evidence="2" key="1">
    <citation type="journal article" date="2019" name="Int. J. Syst. Evol. Microbiol.">
        <title>The Global Catalogue of Microorganisms (GCM) 10K type strain sequencing project: providing services to taxonomists for standard genome sequencing and annotation.</title>
        <authorList>
            <consortium name="The Broad Institute Genomics Platform"/>
            <consortium name="The Broad Institute Genome Sequencing Center for Infectious Disease"/>
            <person name="Wu L."/>
            <person name="Ma J."/>
        </authorList>
    </citation>
    <scope>NUCLEOTIDE SEQUENCE [LARGE SCALE GENOMIC DNA]</scope>
    <source>
        <strain evidence="2">JCM 14969</strain>
    </source>
</reference>
<dbReference type="RefSeq" id="WP_344210376.1">
    <property type="nucleotide sequence ID" value="NZ_BAAAOS010000007.1"/>
</dbReference>
<proteinExistence type="predicted"/>
<dbReference type="EMBL" id="BAAAOS010000007">
    <property type="protein sequence ID" value="GAA1559207.1"/>
    <property type="molecule type" value="Genomic_DNA"/>
</dbReference>
<comment type="caution">
    <text evidence="1">The sequence shown here is derived from an EMBL/GenBank/DDBJ whole genome shotgun (WGS) entry which is preliminary data.</text>
</comment>
<protein>
    <recommendedName>
        <fullName evidence="3">ACT domain-containing protein</fullName>
    </recommendedName>
</protein>
<evidence type="ECO:0000313" key="2">
    <source>
        <dbReference type="Proteomes" id="UP001500393"/>
    </source>
</evidence>
<sequence>MSRYLIRVEGELSPGLVSAFPQLTADLEILQTVLMGPVEDASELTGIINHLTALGVTIVDLVRIPDEKPPG</sequence>
<accession>A0ABP4NBI2</accession>
<keyword evidence="2" id="KW-1185">Reference proteome</keyword>
<evidence type="ECO:0000313" key="1">
    <source>
        <dbReference type="EMBL" id="GAA1559207.1"/>
    </source>
</evidence>
<gene>
    <name evidence="1" type="ORF">GCM10009789_10750</name>
</gene>
<dbReference type="Proteomes" id="UP001500393">
    <property type="component" value="Unassembled WGS sequence"/>
</dbReference>
<organism evidence="1 2">
    <name type="scientific">Kribbella sancticallisti</name>
    <dbReference type="NCBI Taxonomy" id="460087"/>
    <lineage>
        <taxon>Bacteria</taxon>
        <taxon>Bacillati</taxon>
        <taxon>Actinomycetota</taxon>
        <taxon>Actinomycetes</taxon>
        <taxon>Propionibacteriales</taxon>
        <taxon>Kribbellaceae</taxon>
        <taxon>Kribbella</taxon>
    </lineage>
</organism>
<name>A0ABP4NBI2_9ACTN</name>